<evidence type="ECO:0000313" key="2">
    <source>
        <dbReference type="Proteomes" id="UP001369815"/>
    </source>
</evidence>
<sequence>MSGLVFPPPVRGSTVQMLGLPWPPMIKPRFDEEISLEIECLCTCSPGGVTLAMLASEEPILTPLLAELKAFSYYVGEEETENNVKNIFRCPTCFTPIFISQGDPKSNRMLFFVGCLADPTWLDHHKPDCETFMEDKCAWLPFIAPPSAPSPEPEHKSK</sequence>
<reference evidence="1 2" key="1">
    <citation type="journal article" date="2024" name="Front Chem Biol">
        <title>Unveiling the potential of Daldinia eschscholtzii MFLUCC 19-0629 through bioactivity and bioinformatics studies for enhanced sustainable agriculture production.</title>
        <authorList>
            <person name="Brooks S."/>
            <person name="Weaver J.A."/>
            <person name="Klomchit A."/>
            <person name="Alharthi S.A."/>
            <person name="Onlamun T."/>
            <person name="Nurani R."/>
            <person name="Vong T.K."/>
            <person name="Alberti F."/>
            <person name="Greco C."/>
        </authorList>
    </citation>
    <scope>NUCLEOTIDE SEQUENCE [LARGE SCALE GENOMIC DNA]</scope>
    <source>
        <strain evidence="1">MFLUCC 19-0629</strain>
    </source>
</reference>
<proteinExistence type="predicted"/>
<name>A0AAX6MQT2_9PEZI</name>
<protein>
    <submittedName>
        <fullName evidence="1">Uncharacterized protein</fullName>
    </submittedName>
</protein>
<dbReference type="AlphaFoldDB" id="A0AAX6MQT2"/>
<gene>
    <name evidence="1" type="ORF">Daesc_002605</name>
</gene>
<dbReference type="InterPro" id="IPR011057">
    <property type="entry name" value="Mss4-like_sf"/>
</dbReference>
<dbReference type="SUPFAM" id="SSF51316">
    <property type="entry name" value="Mss4-like"/>
    <property type="match status" value="1"/>
</dbReference>
<evidence type="ECO:0000313" key="1">
    <source>
        <dbReference type="EMBL" id="KAK6954975.1"/>
    </source>
</evidence>
<comment type="caution">
    <text evidence="1">The sequence shown here is derived from an EMBL/GenBank/DDBJ whole genome shotgun (WGS) entry which is preliminary data.</text>
</comment>
<keyword evidence="2" id="KW-1185">Reference proteome</keyword>
<accession>A0AAX6MQT2</accession>
<dbReference type="EMBL" id="JBANMG010000003">
    <property type="protein sequence ID" value="KAK6954975.1"/>
    <property type="molecule type" value="Genomic_DNA"/>
</dbReference>
<dbReference type="Proteomes" id="UP001369815">
    <property type="component" value="Unassembled WGS sequence"/>
</dbReference>
<organism evidence="1 2">
    <name type="scientific">Daldinia eschscholtzii</name>
    <dbReference type="NCBI Taxonomy" id="292717"/>
    <lineage>
        <taxon>Eukaryota</taxon>
        <taxon>Fungi</taxon>
        <taxon>Dikarya</taxon>
        <taxon>Ascomycota</taxon>
        <taxon>Pezizomycotina</taxon>
        <taxon>Sordariomycetes</taxon>
        <taxon>Xylariomycetidae</taxon>
        <taxon>Xylariales</taxon>
        <taxon>Hypoxylaceae</taxon>
        <taxon>Daldinia</taxon>
    </lineage>
</organism>